<keyword evidence="2" id="KW-1185">Reference proteome</keyword>
<reference evidence="1 2" key="1">
    <citation type="journal article" date="2024" name="Insects">
        <title>An Improved Chromosome-Level Genome Assembly of the Firefly Pyrocoelia pectoralis.</title>
        <authorList>
            <person name="Fu X."/>
            <person name="Meyer-Rochow V.B."/>
            <person name="Ballantyne L."/>
            <person name="Zhu X."/>
        </authorList>
    </citation>
    <scope>NUCLEOTIDE SEQUENCE [LARGE SCALE GENOMIC DNA]</scope>
    <source>
        <strain evidence="1">XCY_ONT2</strain>
    </source>
</reference>
<organism evidence="1 2">
    <name type="scientific">Pyrocoelia pectoralis</name>
    <dbReference type="NCBI Taxonomy" id="417401"/>
    <lineage>
        <taxon>Eukaryota</taxon>
        <taxon>Metazoa</taxon>
        <taxon>Ecdysozoa</taxon>
        <taxon>Arthropoda</taxon>
        <taxon>Hexapoda</taxon>
        <taxon>Insecta</taxon>
        <taxon>Pterygota</taxon>
        <taxon>Neoptera</taxon>
        <taxon>Endopterygota</taxon>
        <taxon>Coleoptera</taxon>
        <taxon>Polyphaga</taxon>
        <taxon>Elateriformia</taxon>
        <taxon>Elateroidea</taxon>
        <taxon>Lampyridae</taxon>
        <taxon>Lampyrinae</taxon>
        <taxon>Pyrocoelia</taxon>
    </lineage>
</organism>
<evidence type="ECO:0000313" key="1">
    <source>
        <dbReference type="EMBL" id="KAK5641177.1"/>
    </source>
</evidence>
<protein>
    <submittedName>
        <fullName evidence="1">Uncharacterized protein</fullName>
    </submittedName>
</protein>
<evidence type="ECO:0000313" key="2">
    <source>
        <dbReference type="Proteomes" id="UP001329430"/>
    </source>
</evidence>
<dbReference type="Proteomes" id="UP001329430">
    <property type="component" value="Chromosome 7"/>
</dbReference>
<gene>
    <name evidence="1" type="ORF">RI129_009724</name>
</gene>
<comment type="caution">
    <text evidence="1">The sequence shown here is derived from an EMBL/GenBank/DDBJ whole genome shotgun (WGS) entry which is preliminary data.</text>
</comment>
<sequence length="218" mass="25100">MSDLTQFSKSFMEDFIELYINYLCLWKTKSSDCKDRNKKDTAYTALLKKLQEIGGRCSSLLLFFFIKTKYAAANRKSSSSLLIRAFSKYLYGKHSITDTPLPPTYVQLPLSPSSILPFRMSHPLSSHISTNNFPSSRKYRFLVTSFYHLQKKLSNSYKNGYETEGKRYILYPRKLLRRGRFAFTRFCDGLVQLAAGQVAERTTGHETRGRGQLAANCF</sequence>
<accession>A0AAN7ZF60</accession>
<dbReference type="EMBL" id="JAVRBK010000007">
    <property type="protein sequence ID" value="KAK5641177.1"/>
    <property type="molecule type" value="Genomic_DNA"/>
</dbReference>
<name>A0AAN7ZF60_9COLE</name>
<proteinExistence type="predicted"/>
<dbReference type="AlphaFoldDB" id="A0AAN7ZF60"/>